<reference evidence="1" key="2">
    <citation type="submission" date="2020-10" db="EMBL/GenBank/DDBJ databases">
        <authorList>
            <person name="Cooper E.A."/>
            <person name="Brenton Z.W."/>
            <person name="Flinn B.S."/>
            <person name="Jenkins J."/>
            <person name="Shu S."/>
            <person name="Flowers D."/>
            <person name="Luo F."/>
            <person name="Wang Y."/>
            <person name="Xia P."/>
            <person name="Barry K."/>
            <person name="Daum C."/>
            <person name="Lipzen A."/>
            <person name="Yoshinaga Y."/>
            <person name="Schmutz J."/>
            <person name="Saski C."/>
            <person name="Vermerris W."/>
            <person name="Kresovich S."/>
        </authorList>
    </citation>
    <scope>NUCLEOTIDE SEQUENCE</scope>
</reference>
<dbReference type="EMBL" id="CM027682">
    <property type="protein sequence ID" value="KAG0536857.1"/>
    <property type="molecule type" value="Genomic_DNA"/>
</dbReference>
<gene>
    <name evidence="1" type="ORF">BDA96_03G098100</name>
</gene>
<evidence type="ECO:0000313" key="2">
    <source>
        <dbReference type="Proteomes" id="UP000807115"/>
    </source>
</evidence>
<organism evidence="1 2">
    <name type="scientific">Sorghum bicolor</name>
    <name type="common">Sorghum</name>
    <name type="synonym">Sorghum vulgare</name>
    <dbReference type="NCBI Taxonomy" id="4558"/>
    <lineage>
        <taxon>Eukaryota</taxon>
        <taxon>Viridiplantae</taxon>
        <taxon>Streptophyta</taxon>
        <taxon>Embryophyta</taxon>
        <taxon>Tracheophyta</taxon>
        <taxon>Spermatophyta</taxon>
        <taxon>Magnoliopsida</taxon>
        <taxon>Liliopsida</taxon>
        <taxon>Poales</taxon>
        <taxon>Poaceae</taxon>
        <taxon>PACMAD clade</taxon>
        <taxon>Panicoideae</taxon>
        <taxon>Andropogonodae</taxon>
        <taxon>Andropogoneae</taxon>
        <taxon>Sorghinae</taxon>
        <taxon>Sorghum</taxon>
    </lineage>
</organism>
<reference evidence="1" key="1">
    <citation type="journal article" date="2019" name="BMC Genomics">
        <title>A new reference genome for Sorghum bicolor reveals high levels of sequence similarity between sweet and grain genotypes: implications for the genetics of sugar metabolism.</title>
        <authorList>
            <person name="Cooper E.A."/>
            <person name="Brenton Z.W."/>
            <person name="Flinn B.S."/>
            <person name="Jenkins J."/>
            <person name="Shu S."/>
            <person name="Flowers D."/>
            <person name="Luo F."/>
            <person name="Wang Y."/>
            <person name="Xia P."/>
            <person name="Barry K."/>
            <person name="Daum C."/>
            <person name="Lipzen A."/>
            <person name="Yoshinaga Y."/>
            <person name="Schmutz J."/>
            <person name="Saski C."/>
            <person name="Vermerris W."/>
            <person name="Kresovich S."/>
        </authorList>
    </citation>
    <scope>NUCLEOTIDE SEQUENCE</scope>
</reference>
<comment type="caution">
    <text evidence="1">The sequence shown here is derived from an EMBL/GenBank/DDBJ whole genome shotgun (WGS) entry which is preliminary data.</text>
</comment>
<dbReference type="Proteomes" id="UP000807115">
    <property type="component" value="Chromosome 3"/>
</dbReference>
<proteinExistence type="predicted"/>
<accession>A0A921RD43</accession>
<dbReference type="AlphaFoldDB" id="A0A921RD43"/>
<evidence type="ECO:0000313" key="1">
    <source>
        <dbReference type="EMBL" id="KAG0536857.1"/>
    </source>
</evidence>
<name>A0A921RD43_SORBI</name>
<sequence>MKQAALLLPSSSCPGWCGIGTPYLRRFIPIFAGEVLCQYSSLCHPRLSCSICFGFLFLPCVGRVRALYFRWCSWILLWTHAASRTASSFTSPWPHRQLLHCRFASRFLGAQLIRAPAGDVTDASLGMQGRRRSSSCTYSHGCAKLVWTLDLV</sequence>
<protein>
    <submittedName>
        <fullName evidence="1">Uncharacterized protein</fullName>
    </submittedName>
</protein>